<dbReference type="AlphaFoldDB" id="A0A0R1J1U9"/>
<accession>A0A0R1J1U9</accession>
<sequence>MEKIERKSVSSNILEQIDRIEQTSGKKVVLISDYKDHDTLTLDQANHEIKENEIDVVVTNEVYRDFVLAHELYHVEIELSDGPKIYNSVTSGHNDVDGRIISTANSLQETLEHALIVKKQIEDGTYTDDIKEKYLEGIDQTLDPGVEIDPANMRFFRTLLIFDAMIFGEHAKDDSLKEEYPTSFKYAKKLSDVIDANDLTSNFQSRRALIRLLEDYNDVIISNGFEGMHYHEFLNITPVISERQLRLNLNQVYQIKHSGFTDRKYNEKAFVLLGINDGQSVASLDIDPNKVDPQFYQRYYQQTVKETFENNNVHYLIR</sequence>
<proteinExistence type="predicted"/>
<evidence type="ECO:0000313" key="1">
    <source>
        <dbReference type="EMBL" id="KRK65051.1"/>
    </source>
</evidence>
<gene>
    <name evidence="1" type="ORF">FC72_GL001678</name>
</gene>
<dbReference type="PATRIC" id="fig|1423811.3.peg.1713"/>
<reference evidence="1 2" key="1">
    <citation type="journal article" date="2015" name="Genome Announc.">
        <title>Expanding the biotechnology potential of lactobacilli through comparative genomics of 213 strains and associated genera.</title>
        <authorList>
            <person name="Sun Z."/>
            <person name="Harris H.M."/>
            <person name="McCann A."/>
            <person name="Guo C."/>
            <person name="Argimon S."/>
            <person name="Zhang W."/>
            <person name="Yang X."/>
            <person name="Jeffery I.B."/>
            <person name="Cooney J.C."/>
            <person name="Kagawa T.F."/>
            <person name="Liu W."/>
            <person name="Song Y."/>
            <person name="Salvetti E."/>
            <person name="Wrobel A."/>
            <person name="Rasinkangas P."/>
            <person name="Parkhill J."/>
            <person name="Rea M.C."/>
            <person name="O'Sullivan O."/>
            <person name="Ritari J."/>
            <person name="Douillard F.P."/>
            <person name="Paul Ross R."/>
            <person name="Yang R."/>
            <person name="Briner A.E."/>
            <person name="Felis G.E."/>
            <person name="de Vos W.M."/>
            <person name="Barrangou R."/>
            <person name="Klaenhammer T.R."/>
            <person name="Caufield P.W."/>
            <person name="Cui Y."/>
            <person name="Zhang H."/>
            <person name="O'Toole P.W."/>
        </authorList>
    </citation>
    <scope>NUCLEOTIDE SEQUENCE [LARGE SCALE GENOMIC DNA]</scope>
    <source>
        <strain evidence="1 2">DSM 20183</strain>
    </source>
</reference>
<protein>
    <recommendedName>
        <fullName evidence="3">IpaB EvcA family protein</fullName>
    </recommendedName>
</protein>
<name>A0A0R1J1U9_9LACO</name>
<evidence type="ECO:0000313" key="2">
    <source>
        <dbReference type="Proteomes" id="UP000050929"/>
    </source>
</evidence>
<keyword evidence="2" id="KW-1185">Reference proteome</keyword>
<comment type="caution">
    <text evidence="1">The sequence shown here is derived from an EMBL/GenBank/DDBJ whole genome shotgun (WGS) entry which is preliminary data.</text>
</comment>
<dbReference type="Proteomes" id="UP000050929">
    <property type="component" value="Unassembled WGS sequence"/>
</dbReference>
<dbReference type="RefSeq" id="WP_057764808.1">
    <property type="nucleotide sequence ID" value="NZ_AZDG01000005.1"/>
</dbReference>
<organism evidence="1 2">
    <name type="scientific">Companilactobacillus tucceti DSM 20183</name>
    <dbReference type="NCBI Taxonomy" id="1423811"/>
    <lineage>
        <taxon>Bacteria</taxon>
        <taxon>Bacillati</taxon>
        <taxon>Bacillota</taxon>
        <taxon>Bacilli</taxon>
        <taxon>Lactobacillales</taxon>
        <taxon>Lactobacillaceae</taxon>
        <taxon>Companilactobacillus</taxon>
    </lineage>
</organism>
<evidence type="ECO:0008006" key="3">
    <source>
        <dbReference type="Google" id="ProtNLM"/>
    </source>
</evidence>
<dbReference type="OrthoDB" id="2246846at2"/>
<dbReference type="STRING" id="1423811.FC72_GL001678"/>
<dbReference type="EMBL" id="AZDG01000005">
    <property type="protein sequence ID" value="KRK65051.1"/>
    <property type="molecule type" value="Genomic_DNA"/>
</dbReference>